<name>A0ABZ0Z1G4_9CAUD</name>
<dbReference type="Proteomes" id="UP001349343">
    <property type="component" value="Segment"/>
</dbReference>
<feature type="domain" description="Peptidase M15A C-terminal" evidence="1">
    <location>
        <begin position="6"/>
        <end position="89"/>
    </location>
</feature>
<dbReference type="InterPro" id="IPR013230">
    <property type="entry name" value="Peptidase_M15A_C"/>
</dbReference>
<reference evidence="2 3" key="1">
    <citation type="submission" date="2023-11" db="EMBL/GenBank/DDBJ databases">
        <authorList>
            <person name="Cook R."/>
            <person name="Crisci M."/>
            <person name="Pye H."/>
            <person name="Adriaenssens E."/>
            <person name="Santini J."/>
        </authorList>
    </citation>
    <scope>NUCLEOTIDE SEQUENCE [LARGE SCALE GENOMIC DNA]</scope>
    <source>
        <strain evidence="2">Lak_Megaphage_RVC_JS4_GC31</strain>
    </source>
</reference>
<sequence>MKLSQNFALNEMLKSSAASKYKIKNIPNTEQLEYIKKLATSVLQPIRDAFGSPIIIDSGFRSKELNKKVGGAQRSDHLYGAAVDIHTKSDTLTDNKKLWDLIIKLKDEGKISCRQIIWERGNKNLGPSWIHISINNKWNSQKTNEILYIV</sequence>
<proteinExistence type="predicted"/>
<dbReference type="Pfam" id="PF08291">
    <property type="entry name" value="Peptidase_M15_3"/>
    <property type="match status" value="1"/>
</dbReference>
<evidence type="ECO:0000259" key="1">
    <source>
        <dbReference type="Pfam" id="PF08291"/>
    </source>
</evidence>
<organism evidence="2 3">
    <name type="scientific">phage Lak_Megaphage_RVC_JS4_GC31</name>
    <dbReference type="NCBI Taxonomy" id="3109228"/>
    <lineage>
        <taxon>Viruses</taxon>
        <taxon>Duplodnaviria</taxon>
        <taxon>Heunggongvirae</taxon>
        <taxon>Uroviricota</taxon>
        <taxon>Caudoviricetes</taxon>
        <taxon>Caudoviricetes code 15 clade</taxon>
    </lineage>
</organism>
<dbReference type="Gene3D" id="3.30.1380.10">
    <property type="match status" value="1"/>
</dbReference>
<dbReference type="EMBL" id="OR769222">
    <property type="protein sequence ID" value="WQJ53032.1"/>
    <property type="molecule type" value="Genomic_DNA"/>
</dbReference>
<protein>
    <submittedName>
        <fullName evidence="2">Endolysin</fullName>
    </submittedName>
</protein>
<keyword evidence="3" id="KW-1185">Reference proteome</keyword>
<evidence type="ECO:0000313" key="3">
    <source>
        <dbReference type="Proteomes" id="UP001349343"/>
    </source>
</evidence>
<accession>A0ABZ0Z1G4</accession>
<dbReference type="SUPFAM" id="SSF55166">
    <property type="entry name" value="Hedgehog/DD-peptidase"/>
    <property type="match status" value="1"/>
</dbReference>
<evidence type="ECO:0000313" key="2">
    <source>
        <dbReference type="EMBL" id="WQJ53032.1"/>
    </source>
</evidence>
<dbReference type="InterPro" id="IPR009045">
    <property type="entry name" value="Zn_M74/Hedgehog-like"/>
</dbReference>